<dbReference type="EMBL" id="FOGS01000007">
    <property type="protein sequence ID" value="SES10444.1"/>
    <property type="molecule type" value="Genomic_DNA"/>
</dbReference>
<evidence type="ECO:0000259" key="2">
    <source>
        <dbReference type="Pfam" id="PF09361"/>
    </source>
</evidence>
<dbReference type="InterPro" id="IPR014176">
    <property type="entry name" value="Phasin_subfam-3"/>
</dbReference>
<feature type="compositionally biased region" description="Polar residues" evidence="1">
    <location>
        <begin position="134"/>
        <end position="143"/>
    </location>
</feature>
<dbReference type="Pfam" id="PF09361">
    <property type="entry name" value="Phasin_2"/>
    <property type="match status" value="1"/>
</dbReference>
<feature type="region of interest" description="Disordered" evidence="1">
    <location>
        <begin position="106"/>
        <end position="143"/>
    </location>
</feature>
<sequence>MQDKMMDAFNAQTRQMFEPMRKINSLMLNNMEKMTQYQLEAMKRYSQMGTERLRNATDIQDAESLRDFGTQQAAMMNELSQQMQEDARVMSEMSLEFKAEMEKLFGEAGKQMADQASAAAKGEQPSAKGEQPAKASSQSSRKS</sequence>
<dbReference type="InterPro" id="IPR018968">
    <property type="entry name" value="Phasin"/>
</dbReference>
<reference evidence="4" key="1">
    <citation type="submission" date="2016-10" db="EMBL/GenBank/DDBJ databases">
        <authorList>
            <person name="Varghese N."/>
            <person name="Submissions S."/>
        </authorList>
    </citation>
    <scope>NUCLEOTIDE SEQUENCE [LARGE SCALE GENOMIC DNA]</scope>
    <source>
        <strain evidence="4">CGMCC 1.6495</strain>
    </source>
</reference>
<dbReference type="STRING" id="416874.SAMN04487958_10784"/>
<dbReference type="NCBIfam" id="TIGR02809">
    <property type="entry name" value="phasin_3"/>
    <property type="match status" value="1"/>
</dbReference>
<evidence type="ECO:0000313" key="4">
    <source>
        <dbReference type="Proteomes" id="UP000198505"/>
    </source>
</evidence>
<keyword evidence="4" id="KW-1185">Reference proteome</keyword>
<accession>A0A1H9UMM1</accession>
<dbReference type="Proteomes" id="UP000198505">
    <property type="component" value="Unassembled WGS sequence"/>
</dbReference>
<evidence type="ECO:0000256" key="1">
    <source>
        <dbReference type="SAM" id="MobiDB-lite"/>
    </source>
</evidence>
<protein>
    <submittedName>
        <fullName evidence="3">Phasin family protein</fullName>
    </submittedName>
</protein>
<name>A0A1H9UMM1_9GAMM</name>
<evidence type="ECO:0000313" key="3">
    <source>
        <dbReference type="EMBL" id="SES10444.1"/>
    </source>
</evidence>
<proteinExistence type="predicted"/>
<feature type="domain" description="Phasin" evidence="2">
    <location>
        <begin position="8"/>
        <end position="106"/>
    </location>
</feature>
<dbReference type="RefSeq" id="WP_092827958.1">
    <property type="nucleotide sequence ID" value="NZ_FOGS01000007.1"/>
</dbReference>
<gene>
    <name evidence="3" type="ORF">SAMN04487958_10784</name>
</gene>
<organism evidence="3 4">
    <name type="scientific">Vreelandella subterranea</name>
    <dbReference type="NCBI Taxonomy" id="416874"/>
    <lineage>
        <taxon>Bacteria</taxon>
        <taxon>Pseudomonadati</taxon>
        <taxon>Pseudomonadota</taxon>
        <taxon>Gammaproteobacteria</taxon>
        <taxon>Oceanospirillales</taxon>
        <taxon>Halomonadaceae</taxon>
        <taxon>Vreelandella</taxon>
    </lineage>
</organism>
<dbReference type="AlphaFoldDB" id="A0A1H9UMM1"/>